<keyword evidence="2" id="KW-1185">Reference proteome</keyword>
<dbReference type="VEuPathDB" id="FungiDB:JI435_406070"/>
<proteinExistence type="predicted"/>
<protein>
    <submittedName>
        <fullName evidence="1">Uncharacterized protein</fullName>
    </submittedName>
</protein>
<organism evidence="1 2">
    <name type="scientific">Phaeosphaeria nodorum (strain SN15 / ATCC MYA-4574 / FGSC 10173)</name>
    <name type="common">Glume blotch fungus</name>
    <name type="synonym">Parastagonospora nodorum</name>
    <dbReference type="NCBI Taxonomy" id="321614"/>
    <lineage>
        <taxon>Eukaryota</taxon>
        <taxon>Fungi</taxon>
        <taxon>Dikarya</taxon>
        <taxon>Ascomycota</taxon>
        <taxon>Pezizomycotina</taxon>
        <taxon>Dothideomycetes</taxon>
        <taxon>Pleosporomycetidae</taxon>
        <taxon>Pleosporales</taxon>
        <taxon>Pleosporineae</taxon>
        <taxon>Phaeosphaeriaceae</taxon>
        <taxon>Parastagonospora</taxon>
    </lineage>
</organism>
<name>A0A7U2EWV1_PHANO</name>
<gene>
    <name evidence="1" type="ORF">JI435_406070</name>
</gene>
<sequence length="53" mass="5937">MRIAIVLRLELVGRYKGISSRLLYASRNLQKSGMSESQDTGRVVLFILSSPIL</sequence>
<dbReference type="AlphaFoldDB" id="A0A7U2EWV1"/>
<reference evidence="2" key="1">
    <citation type="journal article" date="2021" name="BMC Genomics">
        <title>Chromosome-level genome assembly and manually-curated proteome of model necrotroph Parastagonospora nodorum Sn15 reveals a genome-wide trove of candidate effector homologs, and redundancy of virulence-related functions within an accessory chromosome.</title>
        <authorList>
            <person name="Bertazzoni S."/>
            <person name="Jones D.A.B."/>
            <person name="Phan H.T."/>
            <person name="Tan K.-C."/>
            <person name="Hane J.K."/>
        </authorList>
    </citation>
    <scope>NUCLEOTIDE SEQUENCE [LARGE SCALE GENOMIC DNA]</scope>
    <source>
        <strain evidence="2">SN15 / ATCC MYA-4574 / FGSC 10173)</strain>
    </source>
</reference>
<evidence type="ECO:0000313" key="1">
    <source>
        <dbReference type="EMBL" id="QRC94598.1"/>
    </source>
</evidence>
<dbReference type="Proteomes" id="UP000663193">
    <property type="component" value="Chromosome 4"/>
</dbReference>
<accession>A0A7U2EWV1</accession>
<evidence type="ECO:0000313" key="2">
    <source>
        <dbReference type="Proteomes" id="UP000663193"/>
    </source>
</evidence>
<dbReference type="EMBL" id="CP069026">
    <property type="protein sequence ID" value="QRC94598.1"/>
    <property type="molecule type" value="Genomic_DNA"/>
</dbReference>